<accession>A0A3M7FLJ6</accession>
<evidence type="ECO:0000256" key="1">
    <source>
        <dbReference type="SAM" id="SignalP"/>
    </source>
</evidence>
<dbReference type="AlphaFoldDB" id="A0A3M7FLJ6"/>
<dbReference type="Proteomes" id="UP000268823">
    <property type="component" value="Unassembled WGS sequence"/>
</dbReference>
<feature type="chain" id="PRO_5017978728" description="AA1-like domain-containing protein" evidence="1">
    <location>
        <begin position="17"/>
        <end position="192"/>
    </location>
</feature>
<protein>
    <recommendedName>
        <fullName evidence="4">AA1-like domain-containing protein</fullName>
    </recommendedName>
</protein>
<evidence type="ECO:0000313" key="2">
    <source>
        <dbReference type="EMBL" id="RMY89683.1"/>
    </source>
</evidence>
<keyword evidence="1" id="KW-0732">Signal</keyword>
<reference evidence="2 3" key="1">
    <citation type="journal article" date="2018" name="BMC Genomics">
        <title>Genomic evidence for intraspecific hybridization in a clonal and extremely halotolerant yeast.</title>
        <authorList>
            <person name="Gostincar C."/>
            <person name="Stajich J.E."/>
            <person name="Zupancic J."/>
            <person name="Zalar P."/>
            <person name="Gunde-Cimerman N."/>
        </authorList>
    </citation>
    <scope>NUCLEOTIDE SEQUENCE [LARGE SCALE GENOMIC DNA]</scope>
    <source>
        <strain evidence="2 3">EXF-2788</strain>
    </source>
</reference>
<comment type="caution">
    <text evidence="2">The sequence shown here is derived from an EMBL/GenBank/DDBJ whole genome shotgun (WGS) entry which is preliminary data.</text>
</comment>
<feature type="signal peptide" evidence="1">
    <location>
        <begin position="1"/>
        <end position="16"/>
    </location>
</feature>
<dbReference type="EMBL" id="QWIR01000061">
    <property type="protein sequence ID" value="RMY89683.1"/>
    <property type="molecule type" value="Genomic_DNA"/>
</dbReference>
<evidence type="ECO:0000313" key="3">
    <source>
        <dbReference type="Proteomes" id="UP000268823"/>
    </source>
</evidence>
<name>A0A3M7FLJ6_HORWE</name>
<organism evidence="2 3">
    <name type="scientific">Hortaea werneckii</name>
    <name type="common">Black yeast</name>
    <name type="synonym">Cladosporium werneckii</name>
    <dbReference type="NCBI Taxonomy" id="91943"/>
    <lineage>
        <taxon>Eukaryota</taxon>
        <taxon>Fungi</taxon>
        <taxon>Dikarya</taxon>
        <taxon>Ascomycota</taxon>
        <taxon>Pezizomycotina</taxon>
        <taxon>Dothideomycetes</taxon>
        <taxon>Dothideomycetidae</taxon>
        <taxon>Mycosphaerellales</taxon>
        <taxon>Teratosphaeriaceae</taxon>
        <taxon>Hortaea</taxon>
    </lineage>
</organism>
<dbReference type="VEuPathDB" id="FungiDB:BTJ68_06659"/>
<dbReference type="OrthoDB" id="3911545at2759"/>
<proteinExistence type="predicted"/>
<sequence>MHPLFRILAFLGLVLAAPTPNDNATSKPTVVVTDPTTTITIAHASTLSRTSTVPSSTSCPILIENTPWLLTNTTHFVPSLLPFQNHSNSTTTTSSSSPTRSSSSSASAALGFISFHFRDTNRGLELETRCFRTLPRYYGSSSEVDPKPGGTYFPCEDGRVRFAYTAATAEGKGKGQGEGGMLKVGRVHRDDW</sequence>
<gene>
    <name evidence="2" type="ORF">D0861_04109</name>
</gene>
<evidence type="ECO:0008006" key="4">
    <source>
        <dbReference type="Google" id="ProtNLM"/>
    </source>
</evidence>